<reference evidence="1 2" key="1">
    <citation type="submission" date="2021-01" db="EMBL/GenBank/DDBJ databases">
        <title>Paenibacillus sp.nov. isolated from the rhizosphere soil of tomato plant.</title>
        <authorList>
            <person name="Thin K.K."/>
            <person name="Zhang X."/>
            <person name="He S."/>
        </authorList>
    </citation>
    <scope>NUCLEOTIDE SEQUENCE [LARGE SCALE GENOMIC DNA]</scope>
    <source>
        <strain evidence="1 2">DXFW5</strain>
    </source>
</reference>
<comment type="caution">
    <text evidence="1">The sequence shown here is derived from an EMBL/GenBank/DDBJ whole genome shotgun (WGS) entry which is preliminary data.</text>
</comment>
<dbReference type="Proteomes" id="UP001516620">
    <property type="component" value="Unassembled WGS sequence"/>
</dbReference>
<dbReference type="EMBL" id="JADCNN020000017">
    <property type="protein sequence ID" value="MBM6997327.1"/>
    <property type="molecule type" value="Genomic_DNA"/>
</dbReference>
<keyword evidence="2" id="KW-1185">Reference proteome</keyword>
<evidence type="ECO:0000313" key="1">
    <source>
        <dbReference type="EMBL" id="MBM6997327.1"/>
    </source>
</evidence>
<gene>
    <name evidence="1" type="ORF">IM700_016825</name>
</gene>
<sequence>MKGGALISSLRPDEKDNIVLFPKTLDYYQIELTRMLETERYGEAVELLQFLLQCQGEDPRHYEEWQALLDWLIGAFPALKNGMTDSQGLEDEDETEEMLARRLAEAKLAEDAGYADKLLHTVRDKPLSEQTFLALEQLAYLDRPEVDDALIGWISREELHPLLQYRVLQTLRRRGTTGTLVFTRGGERVEVEIEAVPLKPEDFPPAVQSVLDRVGDLTQVHDPTLFYFAQELWSQFVMALYGTVDYRSLLSEEDSVIDIWAAALHQMVADSLSGSQSDEEIRAMYGITDGLRLRYEQICRLLGKFVASGRLRGM</sequence>
<protein>
    <submittedName>
        <fullName evidence="1">Uncharacterized protein</fullName>
    </submittedName>
</protein>
<accession>A0ABS2H7C3</accession>
<proteinExistence type="predicted"/>
<organism evidence="1 2">
    <name type="scientific">Paenibacillus rhizolycopersici</name>
    <dbReference type="NCBI Taxonomy" id="2780073"/>
    <lineage>
        <taxon>Bacteria</taxon>
        <taxon>Bacillati</taxon>
        <taxon>Bacillota</taxon>
        <taxon>Bacilli</taxon>
        <taxon>Bacillales</taxon>
        <taxon>Paenibacillaceae</taxon>
        <taxon>Paenibacillus</taxon>
    </lineage>
</organism>
<name>A0ABS2H7C3_9BACL</name>
<dbReference type="RefSeq" id="WP_193418103.1">
    <property type="nucleotide sequence ID" value="NZ_JADCNN020000017.1"/>
</dbReference>
<evidence type="ECO:0000313" key="2">
    <source>
        <dbReference type="Proteomes" id="UP001516620"/>
    </source>
</evidence>